<feature type="region of interest" description="Disordered" evidence="1">
    <location>
        <begin position="1"/>
        <end position="48"/>
    </location>
</feature>
<evidence type="ECO:0000313" key="3">
    <source>
        <dbReference type="Proteomes" id="UP001321473"/>
    </source>
</evidence>
<gene>
    <name evidence="2" type="ORF">V5799_023834</name>
</gene>
<evidence type="ECO:0000256" key="1">
    <source>
        <dbReference type="SAM" id="MobiDB-lite"/>
    </source>
</evidence>
<sequence>MRATESRDRRRSRFAYTAGGTRRRRGRTGKKKKKGISPGEGGTPAASELISQWEALVRELQGRSSSSSYAGGGPTKGSHDEQPSPKVVPSEAEVLQSISTLRKELSSLTALVSQPDPMAAEGGCSRPSCDFQAVEKRAQELKLLGHPFYVLAPVDASGAKLTELQKMQSEWKTHKDAPPECPDAAKASALIRSSPPHAFHWNKNKSFRTSYSGL</sequence>
<comment type="caution">
    <text evidence="2">The sequence shown here is derived from an EMBL/GenBank/DDBJ whole genome shotgun (WGS) entry which is preliminary data.</text>
</comment>
<feature type="compositionally biased region" description="Basic residues" evidence="1">
    <location>
        <begin position="21"/>
        <end position="35"/>
    </location>
</feature>
<name>A0AAQ4FGP6_AMBAM</name>
<keyword evidence="3" id="KW-1185">Reference proteome</keyword>
<dbReference type="Proteomes" id="UP001321473">
    <property type="component" value="Unassembled WGS sequence"/>
</dbReference>
<feature type="region of interest" description="Disordered" evidence="1">
    <location>
        <begin position="61"/>
        <end position="92"/>
    </location>
</feature>
<dbReference type="EMBL" id="JARKHS020002784">
    <property type="protein sequence ID" value="KAK8786389.1"/>
    <property type="molecule type" value="Genomic_DNA"/>
</dbReference>
<organism evidence="2 3">
    <name type="scientific">Amblyomma americanum</name>
    <name type="common">Lone star tick</name>
    <dbReference type="NCBI Taxonomy" id="6943"/>
    <lineage>
        <taxon>Eukaryota</taxon>
        <taxon>Metazoa</taxon>
        <taxon>Ecdysozoa</taxon>
        <taxon>Arthropoda</taxon>
        <taxon>Chelicerata</taxon>
        <taxon>Arachnida</taxon>
        <taxon>Acari</taxon>
        <taxon>Parasitiformes</taxon>
        <taxon>Ixodida</taxon>
        <taxon>Ixodoidea</taxon>
        <taxon>Ixodidae</taxon>
        <taxon>Amblyomminae</taxon>
        <taxon>Amblyomma</taxon>
    </lineage>
</organism>
<protein>
    <submittedName>
        <fullName evidence="2">Uncharacterized protein</fullName>
    </submittedName>
</protein>
<proteinExistence type="predicted"/>
<accession>A0AAQ4FGP6</accession>
<dbReference type="AlphaFoldDB" id="A0AAQ4FGP6"/>
<reference evidence="2 3" key="1">
    <citation type="journal article" date="2023" name="Arcadia Sci">
        <title>De novo assembly of a long-read Amblyomma americanum tick genome.</title>
        <authorList>
            <person name="Chou S."/>
            <person name="Poskanzer K.E."/>
            <person name="Rollins M."/>
            <person name="Thuy-Boun P.S."/>
        </authorList>
    </citation>
    <scope>NUCLEOTIDE SEQUENCE [LARGE SCALE GENOMIC DNA]</scope>
    <source>
        <strain evidence="2">F_SG_1</strain>
        <tissue evidence="2">Salivary glands</tissue>
    </source>
</reference>
<evidence type="ECO:0000313" key="2">
    <source>
        <dbReference type="EMBL" id="KAK8786389.1"/>
    </source>
</evidence>